<evidence type="ECO:0000313" key="4">
    <source>
        <dbReference type="Proteomes" id="UP000272942"/>
    </source>
</evidence>
<protein>
    <submittedName>
        <fullName evidence="5">HCO3_cotransp domain-containing protein</fullName>
    </submittedName>
</protein>
<reference evidence="5" key="1">
    <citation type="submission" date="2016-06" db="UniProtKB">
        <authorList>
            <consortium name="WormBaseParasite"/>
        </authorList>
    </citation>
    <scope>IDENTIFICATION</scope>
</reference>
<feature type="compositionally biased region" description="Acidic residues" evidence="1">
    <location>
        <begin position="76"/>
        <end position="86"/>
    </location>
</feature>
<evidence type="ECO:0000313" key="5">
    <source>
        <dbReference type="WBParaSite" id="ECPE_0000295901-mRNA-1"/>
    </source>
</evidence>
<proteinExistence type="predicted"/>
<evidence type="ECO:0000256" key="1">
    <source>
        <dbReference type="SAM" id="MobiDB-lite"/>
    </source>
</evidence>
<gene>
    <name evidence="3" type="ORF">ECPE_LOCUS2956</name>
</gene>
<keyword evidence="2" id="KW-0472">Membrane</keyword>
<dbReference type="AlphaFoldDB" id="A0A183A7M1"/>
<sequence>CATSPCHRREEDNNVAVEEFKRELWARKEFLCYARPSKQSTPIALPPDILDYSAESYASLTETQSSSLSDPVEQVDNNDEVSEEAEDADLLDDGLTDETTTTFAATTKTTTASVGIQSNKQIQSRSRDKKLLLASLFSPLSRDPQDAAAILHRLYSSAMFWHSLCWPGGIFFGSLLLLLFTYLADGCEAWASDKTVIA</sequence>
<dbReference type="OrthoDB" id="6224119at2759"/>
<feature type="transmembrane region" description="Helical" evidence="2">
    <location>
        <begin position="160"/>
        <end position="184"/>
    </location>
</feature>
<keyword evidence="2" id="KW-0812">Transmembrane</keyword>
<keyword evidence="2" id="KW-1133">Transmembrane helix</keyword>
<dbReference type="WBParaSite" id="ECPE_0000295901-mRNA-1">
    <property type="protein sequence ID" value="ECPE_0000295901-mRNA-1"/>
    <property type="gene ID" value="ECPE_0000295901"/>
</dbReference>
<keyword evidence="4" id="KW-1185">Reference proteome</keyword>
<name>A0A183A7M1_9TREM</name>
<dbReference type="Proteomes" id="UP000272942">
    <property type="component" value="Unassembled WGS sequence"/>
</dbReference>
<feature type="region of interest" description="Disordered" evidence="1">
    <location>
        <begin position="62"/>
        <end position="86"/>
    </location>
</feature>
<organism evidence="5">
    <name type="scientific">Echinostoma caproni</name>
    <dbReference type="NCBI Taxonomy" id="27848"/>
    <lineage>
        <taxon>Eukaryota</taxon>
        <taxon>Metazoa</taxon>
        <taxon>Spiralia</taxon>
        <taxon>Lophotrochozoa</taxon>
        <taxon>Platyhelminthes</taxon>
        <taxon>Trematoda</taxon>
        <taxon>Digenea</taxon>
        <taxon>Plagiorchiida</taxon>
        <taxon>Echinostomata</taxon>
        <taxon>Echinostomatoidea</taxon>
        <taxon>Echinostomatidae</taxon>
        <taxon>Echinostoma</taxon>
    </lineage>
</organism>
<accession>A0A183A7M1</accession>
<evidence type="ECO:0000313" key="3">
    <source>
        <dbReference type="EMBL" id="VDP67931.1"/>
    </source>
</evidence>
<dbReference type="EMBL" id="UZAN01039981">
    <property type="protein sequence ID" value="VDP67931.1"/>
    <property type="molecule type" value="Genomic_DNA"/>
</dbReference>
<reference evidence="3 4" key="2">
    <citation type="submission" date="2018-11" db="EMBL/GenBank/DDBJ databases">
        <authorList>
            <consortium name="Pathogen Informatics"/>
        </authorList>
    </citation>
    <scope>NUCLEOTIDE SEQUENCE [LARGE SCALE GENOMIC DNA]</scope>
    <source>
        <strain evidence="3 4">Egypt</strain>
    </source>
</reference>
<evidence type="ECO:0000256" key="2">
    <source>
        <dbReference type="SAM" id="Phobius"/>
    </source>
</evidence>